<name>A0A377PRQ9_9HELI</name>
<dbReference type="AlphaFoldDB" id="A0A377PRQ9"/>
<proteinExistence type="predicted"/>
<gene>
    <name evidence="1" type="ORF">NCTC12714_00311</name>
</gene>
<protein>
    <recommendedName>
        <fullName evidence="3">Class I SAM-dependent methyltransferase</fullName>
    </recommendedName>
</protein>
<dbReference type="InterPro" id="IPR029063">
    <property type="entry name" value="SAM-dependent_MTases_sf"/>
</dbReference>
<dbReference type="EMBL" id="UGJE01000002">
    <property type="protein sequence ID" value="STQ85526.1"/>
    <property type="molecule type" value="Genomic_DNA"/>
</dbReference>
<reference evidence="1 2" key="1">
    <citation type="submission" date="2018-06" db="EMBL/GenBank/DDBJ databases">
        <authorList>
            <consortium name="Pathogen Informatics"/>
            <person name="Doyle S."/>
        </authorList>
    </citation>
    <scope>NUCLEOTIDE SEQUENCE [LARGE SCALE GENOMIC DNA]</scope>
    <source>
        <strain evidence="1 2">NCTC12714</strain>
    </source>
</reference>
<accession>A0A377PRQ9</accession>
<evidence type="ECO:0000313" key="1">
    <source>
        <dbReference type="EMBL" id="STQ85526.1"/>
    </source>
</evidence>
<keyword evidence="2" id="KW-1185">Reference proteome</keyword>
<dbReference type="RefSeq" id="WP_158655358.1">
    <property type="nucleotide sequence ID" value="NZ_FZMM01000050.1"/>
</dbReference>
<evidence type="ECO:0008006" key="3">
    <source>
        <dbReference type="Google" id="ProtNLM"/>
    </source>
</evidence>
<sequence>MARILSKYYDIDVLVYEEYMSEFKNDGLVNYIQRDKLGKYDVVINSAMFEHITKREHLDHINSLVSEHGTLIVHTLVRENIPKNPNWFYIQPVHCSFHTNKSMQILMNDWGYSHSLYSPISKCWVMFKIDNPSCNKLERYAEDLNSKLQQNYFFYKKGFVDYWLD</sequence>
<dbReference type="SUPFAM" id="SSF53335">
    <property type="entry name" value="S-adenosyl-L-methionine-dependent methyltransferases"/>
    <property type="match status" value="1"/>
</dbReference>
<organism evidence="1 2">
    <name type="scientific">Helicobacter muridarum</name>
    <dbReference type="NCBI Taxonomy" id="216"/>
    <lineage>
        <taxon>Bacteria</taxon>
        <taxon>Pseudomonadati</taxon>
        <taxon>Campylobacterota</taxon>
        <taxon>Epsilonproteobacteria</taxon>
        <taxon>Campylobacterales</taxon>
        <taxon>Helicobacteraceae</taxon>
        <taxon>Helicobacter</taxon>
    </lineage>
</organism>
<dbReference type="Gene3D" id="3.40.50.150">
    <property type="entry name" value="Vaccinia Virus protein VP39"/>
    <property type="match status" value="1"/>
</dbReference>
<evidence type="ECO:0000313" key="2">
    <source>
        <dbReference type="Proteomes" id="UP000255139"/>
    </source>
</evidence>
<dbReference type="Proteomes" id="UP000255139">
    <property type="component" value="Unassembled WGS sequence"/>
</dbReference>